<evidence type="ECO:0000259" key="2">
    <source>
        <dbReference type="PROSITE" id="PS50090"/>
    </source>
</evidence>
<reference evidence="3 4" key="1">
    <citation type="submission" date="2019-01" db="EMBL/GenBank/DDBJ databases">
        <title>Bacillus sp. M5HDSG1-1, whole genome shotgun sequence.</title>
        <authorList>
            <person name="Tuo L."/>
        </authorList>
    </citation>
    <scope>NUCLEOTIDE SEQUENCE [LARGE SCALE GENOMIC DNA]</scope>
    <source>
        <strain evidence="3 4">M5HDSG1-1</strain>
    </source>
</reference>
<dbReference type="PROSITE" id="PS50090">
    <property type="entry name" value="MYB_LIKE"/>
    <property type="match status" value="1"/>
</dbReference>
<evidence type="ECO:0000313" key="4">
    <source>
        <dbReference type="Proteomes" id="UP000288024"/>
    </source>
</evidence>
<dbReference type="AlphaFoldDB" id="A0A3S3SMX1"/>
<comment type="caution">
    <text evidence="3">The sequence shown here is derived from an EMBL/GenBank/DDBJ whole genome shotgun (WGS) entry which is preliminary data.</text>
</comment>
<evidence type="ECO:0000313" key="3">
    <source>
        <dbReference type="EMBL" id="RVT67201.1"/>
    </source>
</evidence>
<feature type="domain" description="Myb-like" evidence="2">
    <location>
        <begin position="1"/>
        <end position="57"/>
    </location>
</feature>
<sequence length="187" mass="21897">MTTTRQDAWSKDEDILLAEVVLRLIREGGTQLQAFEEVGKLLSRTSAACGFRWNSYVRKQYKSAIELAKSQRKQLKKGFILVEEPIEEVSAQESTAELEEDKDFEEILQYLKSIYDKSLKYEEHHDTDAVKERSAELEAKYSELYNENQKLQKELQTMEEAYKALVELMEKARKMVVFKEEEKQQNA</sequence>
<dbReference type="InterPro" id="IPR014243">
    <property type="entry name" value="RsfA-like"/>
</dbReference>
<dbReference type="PANTHER" id="PTHR41302:SF2">
    <property type="entry name" value="PRESPORE SPECIFIC TRANSCRIPTIONAL ACTIVATOR RSFA"/>
    <property type="match status" value="1"/>
</dbReference>
<evidence type="ECO:0000256" key="1">
    <source>
        <dbReference type="SAM" id="Coils"/>
    </source>
</evidence>
<accession>A0A3S3SMX1</accession>
<dbReference type="Pfam" id="PF13921">
    <property type="entry name" value="Myb_DNA-bind_6"/>
    <property type="match status" value="1"/>
</dbReference>
<protein>
    <submittedName>
        <fullName evidence="3">RsfA family transcriptional regulator</fullName>
    </submittedName>
</protein>
<organism evidence="3 4">
    <name type="scientific">Niallia taxi</name>
    <dbReference type="NCBI Taxonomy" id="2499688"/>
    <lineage>
        <taxon>Bacteria</taxon>
        <taxon>Bacillati</taxon>
        <taxon>Bacillota</taxon>
        <taxon>Bacilli</taxon>
        <taxon>Bacillales</taxon>
        <taxon>Bacillaceae</taxon>
        <taxon>Niallia</taxon>
    </lineage>
</organism>
<keyword evidence="4" id="KW-1185">Reference proteome</keyword>
<dbReference type="RefSeq" id="WP_127734841.1">
    <property type="nucleotide sequence ID" value="NZ_CAJCKN010000033.1"/>
</dbReference>
<gene>
    <name evidence="3" type="ORF">EM808_01600</name>
</gene>
<proteinExistence type="predicted"/>
<name>A0A3S3SMX1_9BACI</name>
<feature type="coiled-coil region" evidence="1">
    <location>
        <begin position="127"/>
        <end position="175"/>
    </location>
</feature>
<dbReference type="Proteomes" id="UP000288024">
    <property type="component" value="Unassembled WGS sequence"/>
</dbReference>
<dbReference type="EMBL" id="RZTZ01000001">
    <property type="protein sequence ID" value="RVT67201.1"/>
    <property type="molecule type" value="Genomic_DNA"/>
</dbReference>
<dbReference type="NCBIfam" id="TIGR02894">
    <property type="entry name" value="DNA_bind_RsfA"/>
    <property type="match status" value="1"/>
</dbReference>
<dbReference type="GeneID" id="87615348"/>
<keyword evidence="1" id="KW-0175">Coiled coil</keyword>
<dbReference type="PANTHER" id="PTHR41302">
    <property type="entry name" value="PRESPORE-SPECIFIC TRANSCRIPTIONAL REGULATOR RSFA-RELATED"/>
    <property type="match status" value="1"/>
</dbReference>
<dbReference type="InterPro" id="IPR001005">
    <property type="entry name" value="SANT/Myb"/>
</dbReference>